<feature type="region of interest" description="Disordered" evidence="1">
    <location>
        <begin position="58"/>
        <end position="95"/>
    </location>
</feature>
<dbReference type="PRINTS" id="PR01217">
    <property type="entry name" value="PRICHEXTENSN"/>
</dbReference>
<feature type="compositionally biased region" description="Low complexity" evidence="1">
    <location>
        <begin position="163"/>
        <end position="190"/>
    </location>
</feature>
<dbReference type="Pfam" id="PF26583">
    <property type="entry name" value="Spectrin_YLPM1"/>
    <property type="match status" value="1"/>
</dbReference>
<evidence type="ECO:0000259" key="2">
    <source>
        <dbReference type="Pfam" id="PF26583"/>
    </source>
</evidence>
<sequence>MSKKLAPEEELEKQYRDYKAQFEQWKEKNKGSVGTEAYNNYVKQFESWEKDVEKRRAQVRHKAEVERKEAEKAAAEREEQERRRRDEEAAASAYAEQQRQYISMHQEAIETKVSRQAVPIQQTAAHAPEADISNMYNVMQQMISFASATMGVDQKPNGDITHQRQATTAQYAQQTTIQAEPQPAAAQQPQQPLQLWGNEGAPYGPDDPMFRKWNVRAAPPNFKIPYQPPPQKTPITPCWYLIQKMNENRLMFASHRNVPPPPVPPNFATMPPPRPEMNPTVVPSMNLPHPTAVPNMNVPPPTGIPPMNVPPPTTVSMSVPPPSTGGVPPMNVPPPNVVPPMNVPPPNPAVQPLA</sequence>
<evidence type="ECO:0000256" key="1">
    <source>
        <dbReference type="SAM" id="MobiDB-lite"/>
    </source>
</evidence>
<organism evidence="3 4">
    <name type="scientific">Acrobeloides nanus</name>
    <dbReference type="NCBI Taxonomy" id="290746"/>
    <lineage>
        <taxon>Eukaryota</taxon>
        <taxon>Metazoa</taxon>
        <taxon>Ecdysozoa</taxon>
        <taxon>Nematoda</taxon>
        <taxon>Chromadorea</taxon>
        <taxon>Rhabditida</taxon>
        <taxon>Tylenchina</taxon>
        <taxon>Cephalobomorpha</taxon>
        <taxon>Cephaloboidea</taxon>
        <taxon>Cephalobidae</taxon>
        <taxon>Acrobeloides</taxon>
    </lineage>
</organism>
<evidence type="ECO:0000313" key="3">
    <source>
        <dbReference type="Proteomes" id="UP000887540"/>
    </source>
</evidence>
<accession>A0A914CEG9</accession>
<dbReference type="InterPro" id="IPR058903">
    <property type="entry name" value="Spectrin_YLPM1-like"/>
</dbReference>
<feature type="region of interest" description="Disordered" evidence="1">
    <location>
        <begin position="157"/>
        <end position="190"/>
    </location>
</feature>
<dbReference type="Proteomes" id="UP000887540">
    <property type="component" value="Unplaced"/>
</dbReference>
<feature type="domain" description="YLPM1-like spectrin repeat" evidence="2">
    <location>
        <begin position="7"/>
        <end position="73"/>
    </location>
</feature>
<protein>
    <recommendedName>
        <fullName evidence="2">YLPM1-like spectrin repeat domain-containing protein</fullName>
    </recommendedName>
</protein>
<dbReference type="AlphaFoldDB" id="A0A914CEG9"/>
<proteinExistence type="predicted"/>
<dbReference type="WBParaSite" id="ACRNAN_Path_954.g3671.t1">
    <property type="protein sequence ID" value="ACRNAN_Path_954.g3671.t1"/>
    <property type="gene ID" value="ACRNAN_Path_954.g3671"/>
</dbReference>
<keyword evidence="3" id="KW-1185">Reference proteome</keyword>
<evidence type="ECO:0000313" key="4">
    <source>
        <dbReference type="WBParaSite" id="ACRNAN_Path_954.g3671.t1"/>
    </source>
</evidence>
<name>A0A914CEG9_9BILA</name>
<feature type="compositionally biased region" description="Basic and acidic residues" evidence="1">
    <location>
        <begin position="58"/>
        <end position="88"/>
    </location>
</feature>
<reference evidence="4" key="1">
    <citation type="submission" date="2022-11" db="UniProtKB">
        <authorList>
            <consortium name="WormBaseParasite"/>
        </authorList>
    </citation>
    <scope>IDENTIFICATION</scope>
</reference>